<evidence type="ECO:0000313" key="2">
    <source>
        <dbReference type="EMBL" id="QUL97986.1"/>
    </source>
</evidence>
<dbReference type="CDD" id="cd02253">
    <property type="entry name" value="DmpA"/>
    <property type="match status" value="1"/>
</dbReference>
<gene>
    <name evidence="2" type="ORF">IMF26_07885</name>
</gene>
<dbReference type="PANTHER" id="PTHR36512">
    <property type="entry name" value="D-AMINOPEPTIDASE"/>
    <property type="match status" value="1"/>
</dbReference>
<name>A0AAT9LA98_9FIRM</name>
<dbReference type="InterPro" id="IPR005321">
    <property type="entry name" value="Peptidase_S58_DmpA"/>
</dbReference>
<dbReference type="Pfam" id="PF03576">
    <property type="entry name" value="Peptidase_S58"/>
    <property type="match status" value="1"/>
</dbReference>
<proteinExistence type="inferred from homology"/>
<dbReference type="KEGG" id="fcz:IMF26_07885"/>
<sequence>MNDVAGTGQRPRCRDVGLIIGQMEPGPLNAITDVPGVMVGHSTIIRGEGALVPGQGPVRTGVTVILPHPGNVFKDKVRGAIHVINGFGKATGIAQVQELGVIETPIALTNTLSVGTVWDAVCEYTLEQNPEIGVTTGTLNPVVLECNDGYLNDIRGRHVKKEHVFEALGASRTGIVDEGNVGAGTGMCCLGFKGGIGTSSRRLPCGLSAATVGVLVLANFGRLENLLIKGVPVGLELQKYVEDSDSTPPGSVVVVVATDAPLSERQLLRVAKRCMGGLARVGSAFANGSGDFVVAFSTKNKVSHWGCGEEQVSFVRDDSPVLGAVFQAAVEATEEAVLNALFRARTMVGRDNHIRAGIPIDKVCEILRKFHAM</sequence>
<dbReference type="AlphaFoldDB" id="A0AAT9LA98"/>
<evidence type="ECO:0000256" key="1">
    <source>
        <dbReference type="ARBA" id="ARBA00007068"/>
    </source>
</evidence>
<dbReference type="Gene3D" id="3.60.70.12">
    <property type="entry name" value="L-amino peptidase D-ALA esterase/amidase"/>
    <property type="match status" value="1"/>
</dbReference>
<reference evidence="2" key="1">
    <citation type="submission" date="2020-10" db="EMBL/GenBank/DDBJ databases">
        <authorList>
            <person name="Kadnikov V."/>
            <person name="Beletsky A.V."/>
            <person name="Mardanov A.V."/>
            <person name="Karnachuk O.V."/>
            <person name="Ravin N.V."/>
        </authorList>
    </citation>
    <scope>NUCLEOTIDE SEQUENCE</scope>
    <source>
        <strain evidence="2">Bu02</strain>
    </source>
</reference>
<dbReference type="PANTHER" id="PTHR36512:SF3">
    <property type="entry name" value="BLR5678 PROTEIN"/>
    <property type="match status" value="1"/>
</dbReference>
<accession>A0AAT9LA98</accession>
<dbReference type="InterPro" id="IPR016117">
    <property type="entry name" value="ArgJ-like_dom_sf"/>
</dbReference>
<dbReference type="SUPFAM" id="SSF56266">
    <property type="entry name" value="DmpA/ArgJ-like"/>
    <property type="match status" value="1"/>
</dbReference>
<organism evidence="2">
    <name type="scientific">Candidatus Fermentithermobacillus carboniphilus</name>
    <dbReference type="NCBI Taxonomy" id="3085328"/>
    <lineage>
        <taxon>Bacteria</taxon>
        <taxon>Bacillati</taxon>
        <taxon>Bacillota</taxon>
        <taxon>Candidatus Fermentithermobacillia</taxon>
        <taxon>Candidatus Fermentithermobacillales</taxon>
        <taxon>Candidatus Fermentithermobacillaceae</taxon>
        <taxon>Candidatus Fermentithermobacillus</taxon>
    </lineage>
</organism>
<dbReference type="EMBL" id="CP062796">
    <property type="protein sequence ID" value="QUL97986.1"/>
    <property type="molecule type" value="Genomic_DNA"/>
</dbReference>
<comment type="similarity">
    <text evidence="1">Belongs to the peptidase S58 family.</text>
</comment>
<protein>
    <submittedName>
        <fullName evidence="2">P1 family peptidase</fullName>
    </submittedName>
</protein>
<reference evidence="2" key="2">
    <citation type="journal article" date="2023" name="Biology">
        <title>Prokaryotic Life Associated with Coal-Fire Gas Vents Revealed by Metagenomics.</title>
        <authorList>
            <person name="Kadnikov V.V."/>
            <person name="Mardanov A.V."/>
            <person name="Beletsky A.V."/>
            <person name="Karnachuk O.V."/>
            <person name="Ravin N.V."/>
        </authorList>
    </citation>
    <scope>NUCLEOTIDE SEQUENCE</scope>
    <source>
        <strain evidence="2">Bu02</strain>
    </source>
</reference>
<dbReference type="GO" id="GO:0004177">
    <property type="term" value="F:aminopeptidase activity"/>
    <property type="evidence" value="ECO:0007669"/>
    <property type="project" value="TreeGrafter"/>
</dbReference>